<reference evidence="1" key="1">
    <citation type="journal article" date="2020" name="Microb. Genom.">
        <title>Genetic diversity of clinical and environmental Mucorales isolates obtained from an investigation of mucormycosis cases among solid organ transplant recipients.</title>
        <authorList>
            <person name="Nguyen M.H."/>
            <person name="Kaul D."/>
            <person name="Muto C."/>
            <person name="Cheng S.J."/>
            <person name="Richter R.A."/>
            <person name="Bruno V.M."/>
            <person name="Liu G."/>
            <person name="Beyhan S."/>
            <person name="Sundermann A.J."/>
            <person name="Mounaud S."/>
            <person name="Pasculle A.W."/>
            <person name="Nierman W.C."/>
            <person name="Driscoll E."/>
            <person name="Cumbie R."/>
            <person name="Clancy C.J."/>
            <person name="Dupont C.L."/>
        </authorList>
    </citation>
    <scope>NUCLEOTIDE SEQUENCE</scope>
    <source>
        <strain evidence="1">GL11</strain>
        <strain evidence="2">GL16</strain>
    </source>
</reference>
<name>A0A9P7BLB9_RHIOR</name>
<sequence>MENILLPQNNDEQTFTRTKVEQLFREFTRNLKIEEAERHEVQELSEDILEELDQSAKSTIQNNLKRFARETPKIKGRKWTTSETINKDFINDLKRHQVDSFQLINNKYRDAERVRLQARAAASIYDSLKRGFEEGGNEENFYDSLEHVRRLAVYGFATSKEMDHEDKTATLKALRLPERLKHLEEEEPGEKVFALDSETVEKIHKVRYEQSILRML</sequence>
<dbReference type="EMBL" id="JAANQT010004341">
    <property type="protein sequence ID" value="KAG1299462.1"/>
    <property type="molecule type" value="Genomic_DNA"/>
</dbReference>
<evidence type="ECO:0000313" key="1">
    <source>
        <dbReference type="EMBL" id="KAG1299462.1"/>
    </source>
</evidence>
<evidence type="ECO:0000313" key="3">
    <source>
        <dbReference type="Proteomes" id="UP000716291"/>
    </source>
</evidence>
<dbReference type="Proteomes" id="UP000716291">
    <property type="component" value="Unassembled WGS sequence"/>
</dbReference>
<comment type="caution">
    <text evidence="1">The sequence shown here is derived from an EMBL/GenBank/DDBJ whole genome shotgun (WGS) entry which is preliminary data.</text>
</comment>
<dbReference type="Proteomes" id="UP000717996">
    <property type="component" value="Unassembled WGS sequence"/>
</dbReference>
<accession>A0A9P7BLB9</accession>
<organism evidence="1 3">
    <name type="scientific">Rhizopus oryzae</name>
    <name type="common">Mucormycosis agent</name>
    <name type="synonym">Rhizopus arrhizus var. delemar</name>
    <dbReference type="NCBI Taxonomy" id="64495"/>
    <lineage>
        <taxon>Eukaryota</taxon>
        <taxon>Fungi</taxon>
        <taxon>Fungi incertae sedis</taxon>
        <taxon>Mucoromycota</taxon>
        <taxon>Mucoromycotina</taxon>
        <taxon>Mucoromycetes</taxon>
        <taxon>Mucorales</taxon>
        <taxon>Mucorineae</taxon>
        <taxon>Rhizopodaceae</taxon>
        <taxon>Rhizopus</taxon>
    </lineage>
</organism>
<keyword evidence="3" id="KW-1185">Reference proteome</keyword>
<dbReference type="AlphaFoldDB" id="A0A9P7BLB9"/>
<protein>
    <submittedName>
        <fullName evidence="1">Uncharacterized protein</fullName>
    </submittedName>
</protein>
<proteinExistence type="predicted"/>
<evidence type="ECO:0000313" key="2">
    <source>
        <dbReference type="EMBL" id="KAG1530399.1"/>
    </source>
</evidence>
<gene>
    <name evidence="2" type="ORF">G6F51_013853</name>
    <name evidence="1" type="ORF">G6F64_012843</name>
</gene>
<dbReference type="EMBL" id="JAANIT010006686">
    <property type="protein sequence ID" value="KAG1530399.1"/>
    <property type="molecule type" value="Genomic_DNA"/>
</dbReference>